<keyword evidence="3" id="KW-1185">Reference proteome</keyword>
<protein>
    <submittedName>
        <fullName evidence="2">Uncharacterized protein</fullName>
    </submittedName>
</protein>
<comment type="caution">
    <text evidence="2">The sequence shown here is derived from an EMBL/GenBank/DDBJ whole genome shotgun (WGS) entry which is preliminary data.</text>
</comment>
<dbReference type="EMBL" id="FJMZ01000004">
    <property type="protein sequence ID" value="CZQ85356.1"/>
    <property type="molecule type" value="Genomic_DNA"/>
</dbReference>
<dbReference type="Proteomes" id="UP000195947">
    <property type="component" value="Unassembled WGS sequence"/>
</dbReference>
<sequence length="79" mass="9004">MAGAVFFANFFHMMAGHELWNVLILVRIGMYVTGLNPEAFRIIVMLGDLFNIRTSKETINPADPHVEIWYRVGVVCSDF</sequence>
<reference evidence="1 3" key="1">
    <citation type="submission" date="2016-02" db="EMBL/GenBank/DDBJ databases">
        <authorList>
            <person name="Strepis N."/>
        </authorList>
    </citation>
    <scope>NUCLEOTIDE SEQUENCE [LARGE SCALE GENOMIC DNA]</scope>
    <source>
        <strain evidence="1">Trichococcus flocculiformis</strain>
    </source>
</reference>
<organism evidence="2 4">
    <name type="scientific">Trichococcus flocculiformis</name>
    <dbReference type="NCBI Taxonomy" id="82803"/>
    <lineage>
        <taxon>Bacteria</taxon>
        <taxon>Bacillati</taxon>
        <taxon>Bacillota</taxon>
        <taxon>Bacilli</taxon>
        <taxon>Lactobacillales</taxon>
        <taxon>Carnobacteriaceae</taxon>
        <taxon>Trichococcus</taxon>
    </lineage>
</organism>
<dbReference type="EMBL" id="FOQC01000004">
    <property type="protein sequence ID" value="SFH58231.1"/>
    <property type="molecule type" value="Genomic_DNA"/>
</dbReference>
<reference evidence="2 4" key="2">
    <citation type="submission" date="2016-10" db="EMBL/GenBank/DDBJ databases">
        <authorList>
            <person name="Varghese N."/>
            <person name="Submissions S."/>
        </authorList>
    </citation>
    <scope>NUCLEOTIDE SEQUENCE [LARGE SCALE GENOMIC DNA]</scope>
    <source>
        <strain evidence="2 4">DSM 2094</strain>
    </source>
</reference>
<dbReference type="Proteomes" id="UP000199686">
    <property type="component" value="Unassembled WGS sequence"/>
</dbReference>
<evidence type="ECO:0000313" key="1">
    <source>
        <dbReference type="EMBL" id="CZQ85356.1"/>
    </source>
</evidence>
<gene>
    <name evidence="2" type="ORF">SAMN04488507_100454</name>
    <name evidence="1" type="ORF">TFLO_639</name>
</gene>
<dbReference type="AlphaFoldDB" id="A0AB38BFJ3"/>
<proteinExistence type="predicted"/>
<evidence type="ECO:0000313" key="4">
    <source>
        <dbReference type="Proteomes" id="UP000199686"/>
    </source>
</evidence>
<evidence type="ECO:0000313" key="3">
    <source>
        <dbReference type="Proteomes" id="UP000195947"/>
    </source>
</evidence>
<accession>A0AB38BFJ3</accession>
<evidence type="ECO:0000313" key="2">
    <source>
        <dbReference type="EMBL" id="SFH58231.1"/>
    </source>
</evidence>
<name>A0AB38BFJ3_9LACT</name>